<organism evidence="1 2">
    <name type="scientific">Henosepilachna vigintioctopunctata</name>
    <dbReference type="NCBI Taxonomy" id="420089"/>
    <lineage>
        <taxon>Eukaryota</taxon>
        <taxon>Metazoa</taxon>
        <taxon>Ecdysozoa</taxon>
        <taxon>Arthropoda</taxon>
        <taxon>Hexapoda</taxon>
        <taxon>Insecta</taxon>
        <taxon>Pterygota</taxon>
        <taxon>Neoptera</taxon>
        <taxon>Endopterygota</taxon>
        <taxon>Coleoptera</taxon>
        <taxon>Polyphaga</taxon>
        <taxon>Cucujiformia</taxon>
        <taxon>Coccinelloidea</taxon>
        <taxon>Coccinellidae</taxon>
        <taxon>Epilachninae</taxon>
        <taxon>Epilachnini</taxon>
        <taxon>Henosepilachna</taxon>
    </lineage>
</organism>
<name>A0AAW1TY20_9CUCU</name>
<reference evidence="1 2" key="1">
    <citation type="submission" date="2023-03" db="EMBL/GenBank/DDBJ databases">
        <title>Genome insight into feeding habits of ladybird beetles.</title>
        <authorList>
            <person name="Li H.-S."/>
            <person name="Huang Y.-H."/>
            <person name="Pang H."/>
        </authorList>
    </citation>
    <scope>NUCLEOTIDE SEQUENCE [LARGE SCALE GENOMIC DNA]</scope>
    <source>
        <strain evidence="1">SYSU_2023b</strain>
        <tissue evidence="1">Whole body</tissue>
    </source>
</reference>
<evidence type="ECO:0008006" key="3">
    <source>
        <dbReference type="Google" id="ProtNLM"/>
    </source>
</evidence>
<accession>A0AAW1TY20</accession>
<sequence>MGYKKAVELFNVSRATLKDYVKTSDKPIEDIVSGKMERKPVLPPELEEEMVSYYLQMEINYYSVTASDLKRISFQLAIRNNIPNPFSRTKNTADKKFMKLISSS</sequence>
<dbReference type="AlphaFoldDB" id="A0AAW1TY20"/>
<protein>
    <recommendedName>
        <fullName evidence="3">Transposase</fullName>
    </recommendedName>
</protein>
<evidence type="ECO:0000313" key="2">
    <source>
        <dbReference type="Proteomes" id="UP001431783"/>
    </source>
</evidence>
<proteinExistence type="predicted"/>
<dbReference type="EMBL" id="JARQZJ010000013">
    <property type="protein sequence ID" value="KAK9872750.1"/>
    <property type="molecule type" value="Genomic_DNA"/>
</dbReference>
<evidence type="ECO:0000313" key="1">
    <source>
        <dbReference type="EMBL" id="KAK9872750.1"/>
    </source>
</evidence>
<comment type="caution">
    <text evidence="1">The sequence shown here is derived from an EMBL/GenBank/DDBJ whole genome shotgun (WGS) entry which is preliminary data.</text>
</comment>
<keyword evidence="2" id="KW-1185">Reference proteome</keyword>
<gene>
    <name evidence="1" type="ORF">WA026_019532</name>
</gene>
<dbReference type="Proteomes" id="UP001431783">
    <property type="component" value="Unassembled WGS sequence"/>
</dbReference>